<evidence type="ECO:0000256" key="2">
    <source>
        <dbReference type="ARBA" id="ARBA00022741"/>
    </source>
</evidence>
<dbReference type="Gene3D" id="1.10.8.60">
    <property type="match status" value="1"/>
</dbReference>
<keyword evidence="1" id="KW-0479">Metal-binding</keyword>
<dbReference type="InterPro" id="IPR003959">
    <property type="entry name" value="ATPase_AAA_core"/>
</dbReference>
<gene>
    <name evidence="7" type="ORF">NQ314_014331</name>
</gene>
<dbReference type="GO" id="GO:0005759">
    <property type="term" value="C:mitochondrial matrix"/>
    <property type="evidence" value="ECO:0007669"/>
    <property type="project" value="TreeGrafter"/>
</dbReference>
<proteinExistence type="predicted"/>
<evidence type="ECO:0000256" key="5">
    <source>
        <dbReference type="SAM" id="MobiDB-lite"/>
    </source>
</evidence>
<keyword evidence="4" id="KW-0067">ATP-binding</keyword>
<dbReference type="AlphaFoldDB" id="A0AAV8X3I9"/>
<dbReference type="PROSITE" id="PS51902">
    <property type="entry name" value="CLPX_ZB"/>
    <property type="match status" value="1"/>
</dbReference>
<dbReference type="InterPro" id="IPR019489">
    <property type="entry name" value="Clp_ATPase_C"/>
</dbReference>
<dbReference type="GO" id="GO:0051603">
    <property type="term" value="P:proteolysis involved in protein catabolic process"/>
    <property type="evidence" value="ECO:0007669"/>
    <property type="project" value="TreeGrafter"/>
</dbReference>
<dbReference type="InterPro" id="IPR050052">
    <property type="entry name" value="ATP-dep_Clp_protease_ClpX"/>
</dbReference>
<evidence type="ECO:0000259" key="6">
    <source>
        <dbReference type="PROSITE" id="PS51902"/>
    </source>
</evidence>
<dbReference type="Proteomes" id="UP001162156">
    <property type="component" value="Unassembled WGS sequence"/>
</dbReference>
<evidence type="ECO:0000256" key="3">
    <source>
        <dbReference type="ARBA" id="ARBA00022833"/>
    </source>
</evidence>
<dbReference type="GO" id="GO:0016887">
    <property type="term" value="F:ATP hydrolysis activity"/>
    <property type="evidence" value="ECO:0007669"/>
    <property type="project" value="InterPro"/>
</dbReference>
<dbReference type="EMBL" id="JANEYF010003945">
    <property type="protein sequence ID" value="KAJ8932952.1"/>
    <property type="molecule type" value="Genomic_DNA"/>
</dbReference>
<dbReference type="Pfam" id="PF07724">
    <property type="entry name" value="AAA_2"/>
    <property type="match status" value="1"/>
</dbReference>
<dbReference type="InterPro" id="IPR003593">
    <property type="entry name" value="AAA+_ATPase"/>
</dbReference>
<feature type="domain" description="ClpX-type ZB" evidence="6">
    <location>
        <begin position="68"/>
        <end position="121"/>
    </location>
</feature>
<keyword evidence="2" id="KW-0547">Nucleotide-binding</keyword>
<dbReference type="CDD" id="cd19497">
    <property type="entry name" value="RecA-like_ClpX"/>
    <property type="match status" value="1"/>
</dbReference>
<evidence type="ECO:0000256" key="1">
    <source>
        <dbReference type="ARBA" id="ARBA00022723"/>
    </source>
</evidence>
<evidence type="ECO:0000313" key="8">
    <source>
        <dbReference type="Proteomes" id="UP001162156"/>
    </source>
</evidence>
<organism evidence="7 8">
    <name type="scientific">Rhamnusium bicolor</name>
    <dbReference type="NCBI Taxonomy" id="1586634"/>
    <lineage>
        <taxon>Eukaryota</taxon>
        <taxon>Metazoa</taxon>
        <taxon>Ecdysozoa</taxon>
        <taxon>Arthropoda</taxon>
        <taxon>Hexapoda</taxon>
        <taxon>Insecta</taxon>
        <taxon>Pterygota</taxon>
        <taxon>Neoptera</taxon>
        <taxon>Endopterygota</taxon>
        <taxon>Coleoptera</taxon>
        <taxon>Polyphaga</taxon>
        <taxon>Cucujiformia</taxon>
        <taxon>Chrysomeloidea</taxon>
        <taxon>Cerambycidae</taxon>
        <taxon>Lepturinae</taxon>
        <taxon>Rhagiini</taxon>
        <taxon>Rhamnusium</taxon>
    </lineage>
</organism>
<dbReference type="GO" id="GO:0005524">
    <property type="term" value="F:ATP binding"/>
    <property type="evidence" value="ECO:0007669"/>
    <property type="project" value="UniProtKB-KW"/>
</dbReference>
<dbReference type="InterPro" id="IPR059067">
    <property type="entry name" value="Znf_ribbon_CLPX-like"/>
</dbReference>
<dbReference type="NCBIfam" id="NF003745">
    <property type="entry name" value="PRK05342.1"/>
    <property type="match status" value="1"/>
</dbReference>
<feature type="compositionally biased region" description="Polar residues" evidence="5">
    <location>
        <begin position="66"/>
        <end position="75"/>
    </location>
</feature>
<comment type="caution">
    <text evidence="7">The sequence shown here is derived from an EMBL/GenBank/DDBJ whole genome shotgun (WGS) entry which is preliminary data.</text>
</comment>
<dbReference type="Pfam" id="PF26040">
    <property type="entry name" value="Zn_ribbon_CLPX_N"/>
    <property type="match status" value="1"/>
</dbReference>
<dbReference type="PANTHER" id="PTHR48102">
    <property type="entry name" value="ATP-DEPENDENT CLP PROTEASE ATP-BINDING SUBUNIT CLPX-LIKE, MITOCHONDRIAL-RELATED"/>
    <property type="match status" value="1"/>
</dbReference>
<keyword evidence="3" id="KW-0862">Zinc</keyword>
<dbReference type="Gene3D" id="3.40.50.300">
    <property type="entry name" value="P-loop containing nucleotide triphosphate hydrolases"/>
    <property type="match status" value="1"/>
</dbReference>
<keyword evidence="8" id="KW-1185">Reference proteome</keyword>
<dbReference type="Pfam" id="PF10431">
    <property type="entry name" value="ClpB_D2-small"/>
    <property type="match status" value="1"/>
</dbReference>
<dbReference type="InterPro" id="IPR059188">
    <property type="entry name" value="Znf_CLPX-like"/>
</dbReference>
<protein>
    <recommendedName>
        <fullName evidence="6">ClpX-type ZB domain-containing protein</fullName>
    </recommendedName>
</protein>
<reference evidence="7" key="1">
    <citation type="journal article" date="2023" name="Insect Mol. Biol.">
        <title>Genome sequencing provides insights into the evolution of gene families encoding plant cell wall-degrading enzymes in longhorned beetles.</title>
        <authorList>
            <person name="Shin N.R."/>
            <person name="Okamura Y."/>
            <person name="Kirsch R."/>
            <person name="Pauchet Y."/>
        </authorList>
    </citation>
    <scope>NUCLEOTIDE SEQUENCE</scope>
    <source>
        <strain evidence="7">RBIC_L_NR</strain>
    </source>
</reference>
<dbReference type="InterPro" id="IPR027417">
    <property type="entry name" value="P-loop_NTPase"/>
</dbReference>
<accession>A0AAV8X3I9</accession>
<dbReference type="FunFam" id="1.10.8.60:FF:000002">
    <property type="entry name" value="ATP-dependent Clp protease ATP-binding subunit ClpX"/>
    <property type="match status" value="1"/>
</dbReference>
<dbReference type="PANTHER" id="PTHR48102:SF7">
    <property type="entry name" value="ATP-DEPENDENT CLP PROTEASE ATP-BINDING SUBUNIT CLPX-LIKE, MITOCHONDRIAL"/>
    <property type="match status" value="1"/>
</dbReference>
<feature type="region of interest" description="Disordered" evidence="5">
    <location>
        <begin position="50"/>
        <end position="75"/>
    </location>
</feature>
<dbReference type="SMART" id="SM00382">
    <property type="entry name" value="AAA"/>
    <property type="match status" value="1"/>
</dbReference>
<dbReference type="SUPFAM" id="SSF52540">
    <property type="entry name" value="P-loop containing nucleoside triphosphate hydrolases"/>
    <property type="match status" value="1"/>
</dbReference>
<dbReference type="GO" id="GO:0008270">
    <property type="term" value="F:zinc ion binding"/>
    <property type="evidence" value="ECO:0007669"/>
    <property type="project" value="InterPro"/>
</dbReference>
<dbReference type="SMART" id="SM01086">
    <property type="entry name" value="ClpB_D2-small"/>
    <property type="match status" value="1"/>
</dbReference>
<feature type="region of interest" description="Disordered" evidence="5">
    <location>
        <begin position="579"/>
        <end position="599"/>
    </location>
</feature>
<dbReference type="FunFam" id="3.40.50.300:FF:000378">
    <property type="entry name" value="ATP-dependent Clp protease ATP-binding subunit clpX-like, mitochondrial"/>
    <property type="match status" value="1"/>
</dbReference>
<sequence>MDMHFSVDKFVSVVNILIFFSGVLSAVYTNNTPQNKGICTSVVLLKTIGAGEPPTNTQPPPPPTKDSGSGSGKNKNTLSCPKCGDPCTHVETFVSSTRFVKCEKCHHFFVVLSEVDSKKKEGVDAKTGQYRKPPPPPKKIYDYLNKHVVGQEYAKKVDVEQFSPQVLSVAVYNHYKRIYNNNPNHTNNSRQDMAVMEQGPHQNLTHRDQLHITGLGHATMGLNFGGPMDSNGSARPPHTLTGSDILDRTSHELKLEKSNILLLGPTGSGKTLLAQTIAQCLDVPFAICDCTTLTQAGYVGEDIESVIGKLLQDAGYSVERAQVGIVFLDEVDKIGAVPGIHQLRDVGGEGVQQGMLKMLEGTVVNVPERNSPRKLRGETIQVDTTNILFVASGAYNGLERLIQRRNNENYLGFGAPTSGGQGRRAVAQEATLHQSSQTAEEENAEKDTALKQVQARDLIDFGMIPEFVGRFPVLVPFHSLNQSMLVRILTEPKNALIPQYQRLLAMDQCNLTFTSEALSGIAHLAMERKTGARGLRAIMESLLLEPMFEVPGANITEVHVTEEYVMGNGMPVYVKNAENVTNPDTTDEDELNTSIRVKQ</sequence>
<dbReference type="GO" id="GO:0046983">
    <property type="term" value="F:protein dimerization activity"/>
    <property type="evidence" value="ECO:0007669"/>
    <property type="project" value="InterPro"/>
</dbReference>
<evidence type="ECO:0000256" key="4">
    <source>
        <dbReference type="ARBA" id="ARBA00022840"/>
    </source>
</evidence>
<evidence type="ECO:0000313" key="7">
    <source>
        <dbReference type="EMBL" id="KAJ8932952.1"/>
    </source>
</evidence>
<name>A0AAV8X3I9_9CUCU</name>